<keyword evidence="1" id="KW-1134">Transmembrane beta strand</keyword>
<feature type="domain" description="Polypeptide-transport-associated ShlB-type" evidence="5">
    <location>
        <begin position="52"/>
        <end position="126"/>
    </location>
</feature>
<evidence type="ECO:0000313" key="7">
    <source>
        <dbReference type="Proteomes" id="UP001524586"/>
    </source>
</evidence>
<keyword evidence="2" id="KW-0812">Transmembrane</keyword>
<evidence type="ECO:0000256" key="1">
    <source>
        <dbReference type="ARBA" id="ARBA00022452"/>
    </source>
</evidence>
<keyword evidence="1" id="KW-0472">Membrane</keyword>
<dbReference type="Pfam" id="PF08479">
    <property type="entry name" value="POTRA_2"/>
    <property type="match status" value="1"/>
</dbReference>
<evidence type="ECO:0000313" key="6">
    <source>
        <dbReference type="EMBL" id="MCQ8129939.1"/>
    </source>
</evidence>
<feature type="domain" description="Haemolysin activator HlyB C-terminal" evidence="4">
    <location>
        <begin position="192"/>
        <end position="508"/>
    </location>
</feature>
<dbReference type="PANTHER" id="PTHR34597:SF6">
    <property type="entry name" value="BLR6126 PROTEIN"/>
    <property type="match status" value="1"/>
</dbReference>
<protein>
    <submittedName>
        <fullName evidence="6">BamA/TamA family outer membrane protein</fullName>
    </submittedName>
</protein>
<evidence type="ECO:0000259" key="5">
    <source>
        <dbReference type="Pfam" id="PF08479"/>
    </source>
</evidence>
<dbReference type="InterPro" id="IPR051544">
    <property type="entry name" value="TPS_OM_transporter"/>
</dbReference>
<accession>A0ABT1U7V8</accession>
<dbReference type="InterPro" id="IPR013686">
    <property type="entry name" value="Polypept-transport_assoc_ShlB"/>
</dbReference>
<evidence type="ECO:0000256" key="3">
    <source>
        <dbReference type="ARBA" id="ARBA00023237"/>
    </source>
</evidence>
<proteinExistence type="predicted"/>
<keyword evidence="7" id="KW-1185">Reference proteome</keyword>
<dbReference type="EMBL" id="JANIBK010000111">
    <property type="protein sequence ID" value="MCQ8129939.1"/>
    <property type="molecule type" value="Genomic_DNA"/>
</dbReference>
<organism evidence="6 7">
    <name type="scientific">Methylomonas rivi</name>
    <dbReference type="NCBI Taxonomy" id="2952226"/>
    <lineage>
        <taxon>Bacteria</taxon>
        <taxon>Pseudomonadati</taxon>
        <taxon>Pseudomonadota</taxon>
        <taxon>Gammaproteobacteria</taxon>
        <taxon>Methylococcales</taxon>
        <taxon>Methylococcaceae</taxon>
        <taxon>Methylomonas</taxon>
    </lineage>
</organism>
<keyword evidence="3" id="KW-0998">Cell outer membrane</keyword>
<comment type="caution">
    <text evidence="6">The sequence shown here is derived from an EMBL/GenBank/DDBJ whole genome shotgun (WGS) entry which is preliminary data.</text>
</comment>
<dbReference type="InterPro" id="IPR005565">
    <property type="entry name" value="Hemolysn_activator_HlyB_C"/>
</dbReference>
<dbReference type="Gene3D" id="2.40.160.50">
    <property type="entry name" value="membrane protein fhac: a member of the omp85/tpsb transporter family"/>
    <property type="match status" value="1"/>
</dbReference>
<reference evidence="6 7" key="1">
    <citation type="submission" date="2022-07" db="EMBL/GenBank/DDBJ databases">
        <title>Methylomonas rivi sp. nov., Methylomonas rosea sp. nov., Methylomonas aureus sp. nov. and Methylomonas subterranea sp. nov., four novel methanotrophs isolated from a freshwater creek and the deep terrestrial subsurface.</title>
        <authorList>
            <person name="Abin C."/>
            <person name="Sankaranarayanan K."/>
            <person name="Garner C."/>
            <person name="Sindelar R."/>
            <person name="Kotary K."/>
            <person name="Garner R."/>
            <person name="Barclay S."/>
            <person name="Lawson P."/>
            <person name="Krumholz L."/>
        </authorList>
    </citation>
    <scope>NUCLEOTIDE SEQUENCE [LARGE SCALE GENOMIC DNA]</scope>
    <source>
        <strain evidence="6 7">WSC-6</strain>
    </source>
</reference>
<gene>
    <name evidence="6" type="ORF">NP596_15875</name>
</gene>
<dbReference type="PANTHER" id="PTHR34597">
    <property type="entry name" value="SLR1661 PROTEIN"/>
    <property type="match status" value="1"/>
</dbReference>
<dbReference type="Pfam" id="PF03865">
    <property type="entry name" value="ShlB"/>
    <property type="match status" value="1"/>
</dbReference>
<sequence>MQLNDLPLLRMVLVGACCVLWPAEMAFSQEAETAEQAQPQEAAAQAPAAKFDLLELRVKGNSVIDKKLIERSVYRFLGPGKTIDVVEEARAALEKLYQNQGYQTVSVDIPEQDVKNGVVYLQVVEGTIAKLRVKDSRYFDQGAIKARVPELAEGKVPNLPKMQAQLAQLAADSQDRTVAPILRAGETPGTLEVDLKVKDELPLHGKVEVNARNTANTSRLRTIISMHYDNLWQKFHSASFMYQTAPENNEEVEVLVGSYVLPVIDDSKRLALYAVSSSSTSQIASAGALSIIGTGDIYGARLVMPMSGSKTYTQTATLGVDYKDFKEDLALLGADSLKTPISYLPFMAQYSGNLRDSESLLSFDMGINFGIRGLGNDEQQFADKRFLSRPNYIYLNGGLNYRRNLPWGMELAGRVAGQISDSPLISNEQFSMGGMKSVRGYLETHVLADDGVSASLELYSPRLAPDDWDSVDSLKALMFADGGKGWLMDALPGSAQEFALASVGAGLRVGFTKHLLGEFDFAVPLLDQGTVRAGENRVDFRLITQF</sequence>
<name>A0ABT1U7V8_9GAMM</name>
<dbReference type="Proteomes" id="UP001524586">
    <property type="component" value="Unassembled WGS sequence"/>
</dbReference>
<evidence type="ECO:0000256" key="2">
    <source>
        <dbReference type="ARBA" id="ARBA00022692"/>
    </source>
</evidence>
<dbReference type="RefSeq" id="WP_256616367.1">
    <property type="nucleotide sequence ID" value="NZ_JANIBK010000111.1"/>
</dbReference>
<evidence type="ECO:0000259" key="4">
    <source>
        <dbReference type="Pfam" id="PF03865"/>
    </source>
</evidence>
<dbReference type="Gene3D" id="3.10.20.310">
    <property type="entry name" value="membrane protein fhac"/>
    <property type="match status" value="1"/>
</dbReference>